<dbReference type="Proteomes" id="UP001448858">
    <property type="component" value="Chromosome"/>
</dbReference>
<accession>A0ABZ2ZT35</accession>
<sequence>MKSDDTTQELLPFLAEATDTAVDEVHLESHLLEDLDMDSLSVLELTVFTEEKFGVSVEEEFKEAMSDPDRRRAMSVQWLVSTISDRRRNHDS</sequence>
<dbReference type="RefSeq" id="WP_342022643.1">
    <property type="nucleotide sequence ID" value="NZ_CP151657.1"/>
</dbReference>
<dbReference type="EMBL" id="CP151657">
    <property type="protein sequence ID" value="WZP14982.1"/>
    <property type="molecule type" value="Genomic_DNA"/>
</dbReference>
<evidence type="ECO:0000313" key="2">
    <source>
        <dbReference type="EMBL" id="WZP14982.1"/>
    </source>
</evidence>
<feature type="domain" description="Carrier" evidence="1">
    <location>
        <begin position="10"/>
        <end position="59"/>
    </location>
</feature>
<reference evidence="2 3" key="1">
    <citation type="submission" date="2024-04" db="EMBL/GenBank/DDBJ databases">
        <title>Arthrobacter sp. from Plains bison fecal sample.</title>
        <authorList>
            <person name="Ruzzini A."/>
        </authorList>
    </citation>
    <scope>NUCLEOTIDE SEQUENCE [LARGE SCALE GENOMIC DNA]</scope>
    <source>
        <strain evidence="2 3">EINP1</strain>
    </source>
</reference>
<dbReference type="InterPro" id="IPR009081">
    <property type="entry name" value="PP-bd_ACP"/>
</dbReference>
<evidence type="ECO:0000259" key="1">
    <source>
        <dbReference type="Pfam" id="PF00550"/>
    </source>
</evidence>
<name>A0ABZ2ZT35_9MICC</name>
<dbReference type="Pfam" id="PF00550">
    <property type="entry name" value="PP-binding"/>
    <property type="match status" value="1"/>
</dbReference>
<organism evidence="2 3">
    <name type="scientific">Arthrobacter citreus</name>
    <dbReference type="NCBI Taxonomy" id="1670"/>
    <lineage>
        <taxon>Bacteria</taxon>
        <taxon>Bacillati</taxon>
        <taxon>Actinomycetota</taxon>
        <taxon>Actinomycetes</taxon>
        <taxon>Micrococcales</taxon>
        <taxon>Micrococcaceae</taxon>
        <taxon>Arthrobacter</taxon>
    </lineage>
</organism>
<dbReference type="InterPro" id="IPR036736">
    <property type="entry name" value="ACP-like_sf"/>
</dbReference>
<protein>
    <submittedName>
        <fullName evidence="2">Acyl carrier protein</fullName>
    </submittedName>
</protein>
<evidence type="ECO:0000313" key="3">
    <source>
        <dbReference type="Proteomes" id="UP001448858"/>
    </source>
</evidence>
<keyword evidence="3" id="KW-1185">Reference proteome</keyword>
<dbReference type="Gene3D" id="1.10.1200.10">
    <property type="entry name" value="ACP-like"/>
    <property type="match status" value="1"/>
</dbReference>
<proteinExistence type="predicted"/>
<gene>
    <name evidence="2" type="ORF">AAE021_12395</name>
</gene>
<dbReference type="SUPFAM" id="SSF47336">
    <property type="entry name" value="ACP-like"/>
    <property type="match status" value="1"/>
</dbReference>